<feature type="compositionally biased region" description="Basic and acidic residues" evidence="1">
    <location>
        <begin position="50"/>
        <end position="61"/>
    </location>
</feature>
<protein>
    <submittedName>
        <fullName evidence="2">Uncharacterized protein</fullName>
    </submittedName>
</protein>
<name>A0A923MB97_9BURK</name>
<comment type="caution">
    <text evidence="2">The sequence shown here is derived from an EMBL/GenBank/DDBJ whole genome shotgun (WGS) entry which is preliminary data.</text>
</comment>
<proteinExistence type="predicted"/>
<organism evidence="2 3">
    <name type="scientific">Ramlibacter albus</name>
    <dbReference type="NCBI Taxonomy" id="2079448"/>
    <lineage>
        <taxon>Bacteria</taxon>
        <taxon>Pseudomonadati</taxon>
        <taxon>Pseudomonadota</taxon>
        <taxon>Betaproteobacteria</taxon>
        <taxon>Burkholderiales</taxon>
        <taxon>Comamonadaceae</taxon>
        <taxon>Ramlibacter</taxon>
    </lineage>
</organism>
<reference evidence="2" key="1">
    <citation type="submission" date="2020-08" db="EMBL/GenBank/DDBJ databases">
        <title>Ramlibacter sp. GTP1 16S ribosomal RNA gene genome sequencing and assembly.</title>
        <authorList>
            <person name="Kang M."/>
        </authorList>
    </citation>
    <scope>NUCLEOTIDE SEQUENCE</scope>
    <source>
        <strain evidence="2">GTP1</strain>
    </source>
</reference>
<dbReference type="Proteomes" id="UP000596827">
    <property type="component" value="Unassembled WGS sequence"/>
</dbReference>
<evidence type="ECO:0000256" key="1">
    <source>
        <dbReference type="SAM" id="MobiDB-lite"/>
    </source>
</evidence>
<sequence length="61" mass="6879">MRDGNQPNRGKRRSRDDGRSGYGSESVRPYLRAQLRAKELLQGAQLGSEPDGKPGNRREPR</sequence>
<gene>
    <name evidence="2" type="ORF">H8R02_22340</name>
</gene>
<evidence type="ECO:0000313" key="2">
    <source>
        <dbReference type="EMBL" id="MBC5767223.1"/>
    </source>
</evidence>
<accession>A0A923MB97</accession>
<evidence type="ECO:0000313" key="3">
    <source>
        <dbReference type="Proteomes" id="UP000596827"/>
    </source>
</evidence>
<dbReference type="EMBL" id="JACORU010000009">
    <property type="protein sequence ID" value="MBC5767223.1"/>
    <property type="molecule type" value="Genomic_DNA"/>
</dbReference>
<dbReference type="RefSeq" id="WP_187083706.1">
    <property type="nucleotide sequence ID" value="NZ_JACORU010000009.1"/>
</dbReference>
<feature type="region of interest" description="Disordered" evidence="1">
    <location>
        <begin position="1"/>
        <end position="61"/>
    </location>
</feature>
<dbReference type="AlphaFoldDB" id="A0A923MB97"/>
<keyword evidence="3" id="KW-1185">Reference proteome</keyword>